<dbReference type="AlphaFoldDB" id="A0A8T0U512"/>
<comment type="caution">
    <text evidence="7">The sequence shown here is derived from an EMBL/GenBank/DDBJ whole genome shotgun (WGS) entry which is preliminary data.</text>
</comment>
<dbReference type="InterPro" id="IPR042559">
    <property type="entry name" value="Gln-tRNA-synth_Ib_RNA-bd_N_2"/>
</dbReference>
<evidence type="ECO:0000256" key="2">
    <source>
        <dbReference type="ARBA" id="ARBA00022741"/>
    </source>
</evidence>
<evidence type="ECO:0000256" key="1">
    <source>
        <dbReference type="ARBA" id="ARBA00022598"/>
    </source>
</evidence>
<evidence type="ECO:0000256" key="4">
    <source>
        <dbReference type="ARBA" id="ARBA00022917"/>
    </source>
</evidence>
<keyword evidence="5" id="KW-0030">Aminoacyl-tRNA synthetase</keyword>
<sequence>MAIASDGDKGVAAPPQLESFLAIGLDQRTAENALANHKVTANLTAVIAEPVTGCDKSVGNLLYTVATKYPANALVHRPNLIKYILSEKIKNSAQLDAALSFLSTLGPDSLDLVKLEEACGVGVVVSFEEIQSAVSDVLNENMEAIVEQRYRINVGSLCGQVRKRHP</sequence>
<feature type="domain" description="Glutaminyl-tRNA synthetase class Ib non-specific RNA-binding" evidence="6">
    <location>
        <begin position="17"/>
        <end position="163"/>
    </location>
</feature>
<dbReference type="GO" id="GO:0006418">
    <property type="term" value="P:tRNA aminoacylation for protein translation"/>
    <property type="evidence" value="ECO:0007669"/>
    <property type="project" value="InterPro"/>
</dbReference>
<dbReference type="Gene3D" id="1.10.8.1290">
    <property type="entry name" value="Glutaminyl-tRNA synthetase, non-specific RNA binding region part 1, domain 1"/>
    <property type="match status" value="1"/>
</dbReference>
<dbReference type="InterPro" id="IPR042558">
    <property type="entry name" value="Gln-tRNA-synth_Ib_RNA-bd_N_1"/>
</dbReference>
<dbReference type="GO" id="GO:0004812">
    <property type="term" value="F:aminoacyl-tRNA ligase activity"/>
    <property type="evidence" value="ECO:0007669"/>
    <property type="project" value="UniProtKB-KW"/>
</dbReference>
<dbReference type="Proteomes" id="UP000823388">
    <property type="component" value="Chromosome 3N"/>
</dbReference>
<dbReference type="Pfam" id="PF04558">
    <property type="entry name" value="tRNA_synt_1c_R1"/>
    <property type="match status" value="1"/>
</dbReference>
<dbReference type="InterPro" id="IPR007639">
    <property type="entry name" value="Gln-tRNA-synth_Ib_RNA-bd_N"/>
</dbReference>
<name>A0A8T0U512_PANVG</name>
<keyword evidence="1" id="KW-0436">Ligase</keyword>
<evidence type="ECO:0000256" key="5">
    <source>
        <dbReference type="ARBA" id="ARBA00023146"/>
    </source>
</evidence>
<evidence type="ECO:0000313" key="8">
    <source>
        <dbReference type="Proteomes" id="UP000823388"/>
    </source>
</evidence>
<keyword evidence="2" id="KW-0547">Nucleotide-binding</keyword>
<evidence type="ECO:0000313" key="7">
    <source>
        <dbReference type="EMBL" id="KAG2616825.1"/>
    </source>
</evidence>
<organism evidence="7 8">
    <name type="scientific">Panicum virgatum</name>
    <name type="common">Blackwell switchgrass</name>
    <dbReference type="NCBI Taxonomy" id="38727"/>
    <lineage>
        <taxon>Eukaryota</taxon>
        <taxon>Viridiplantae</taxon>
        <taxon>Streptophyta</taxon>
        <taxon>Embryophyta</taxon>
        <taxon>Tracheophyta</taxon>
        <taxon>Spermatophyta</taxon>
        <taxon>Magnoliopsida</taxon>
        <taxon>Liliopsida</taxon>
        <taxon>Poales</taxon>
        <taxon>Poaceae</taxon>
        <taxon>PACMAD clade</taxon>
        <taxon>Panicoideae</taxon>
        <taxon>Panicodae</taxon>
        <taxon>Paniceae</taxon>
        <taxon>Panicinae</taxon>
        <taxon>Panicum</taxon>
        <taxon>Panicum sect. Hiantes</taxon>
    </lineage>
</organism>
<gene>
    <name evidence="7" type="ORF">PVAP13_3NG177046</name>
</gene>
<proteinExistence type="predicted"/>
<dbReference type="Gene3D" id="1.10.10.2420">
    <property type="match status" value="1"/>
</dbReference>
<keyword evidence="4" id="KW-0648">Protein biosynthesis</keyword>
<reference evidence="7" key="1">
    <citation type="submission" date="2020-05" db="EMBL/GenBank/DDBJ databases">
        <title>WGS assembly of Panicum virgatum.</title>
        <authorList>
            <person name="Lovell J.T."/>
            <person name="Jenkins J."/>
            <person name="Shu S."/>
            <person name="Juenger T.E."/>
            <person name="Schmutz J."/>
        </authorList>
    </citation>
    <scope>NUCLEOTIDE SEQUENCE</scope>
    <source>
        <strain evidence="7">AP13</strain>
    </source>
</reference>
<accession>A0A8T0U512</accession>
<dbReference type="EMBL" id="CM029042">
    <property type="protein sequence ID" value="KAG2616825.1"/>
    <property type="molecule type" value="Genomic_DNA"/>
</dbReference>
<keyword evidence="3" id="KW-0067">ATP-binding</keyword>
<dbReference type="GO" id="GO:0005524">
    <property type="term" value="F:ATP binding"/>
    <property type="evidence" value="ECO:0007669"/>
    <property type="project" value="UniProtKB-KW"/>
</dbReference>
<evidence type="ECO:0000256" key="3">
    <source>
        <dbReference type="ARBA" id="ARBA00022840"/>
    </source>
</evidence>
<dbReference type="FunFam" id="1.10.8.1290:FF:000002">
    <property type="entry name" value="Glutamine--tRNA ligase cytoplasmic"/>
    <property type="match status" value="1"/>
</dbReference>
<evidence type="ECO:0000259" key="6">
    <source>
        <dbReference type="Pfam" id="PF04558"/>
    </source>
</evidence>
<protein>
    <recommendedName>
        <fullName evidence="6">Glutaminyl-tRNA synthetase class Ib non-specific RNA-binding domain-containing protein</fullName>
    </recommendedName>
</protein>
<dbReference type="GO" id="GO:0005737">
    <property type="term" value="C:cytoplasm"/>
    <property type="evidence" value="ECO:0007669"/>
    <property type="project" value="InterPro"/>
</dbReference>
<keyword evidence="8" id="KW-1185">Reference proteome</keyword>